<evidence type="ECO:0000313" key="1">
    <source>
        <dbReference type="EMBL" id="KAI7954194.1"/>
    </source>
</evidence>
<keyword evidence="2" id="KW-1185">Reference proteome</keyword>
<protein>
    <submittedName>
        <fullName evidence="1">Uncharacterized protein</fullName>
    </submittedName>
</protein>
<name>A0ACC0EIA5_9BASI</name>
<reference evidence="2" key="2">
    <citation type="journal article" date="2018" name="Mol. Plant Microbe Interact.">
        <title>Genome sequence resources for the wheat stripe rust pathogen (Puccinia striiformis f. sp. tritici) and the barley stripe rust pathogen (Puccinia striiformis f. sp. hordei).</title>
        <authorList>
            <person name="Xia C."/>
            <person name="Wang M."/>
            <person name="Yin C."/>
            <person name="Cornejo O.E."/>
            <person name="Hulbert S.H."/>
            <person name="Chen X."/>
        </authorList>
    </citation>
    <scope>NUCLEOTIDE SEQUENCE [LARGE SCALE GENOMIC DNA]</scope>
    <source>
        <strain evidence="2">93-210</strain>
    </source>
</reference>
<reference evidence="2" key="1">
    <citation type="journal article" date="2018" name="BMC Genomics">
        <title>Genomic insights into host adaptation between the wheat stripe rust pathogen (Puccinia striiformis f. sp. tritici) and the barley stripe rust pathogen (Puccinia striiformis f. sp. hordei).</title>
        <authorList>
            <person name="Xia C."/>
            <person name="Wang M."/>
            <person name="Yin C."/>
            <person name="Cornejo O.E."/>
            <person name="Hulbert S.H."/>
            <person name="Chen X."/>
        </authorList>
    </citation>
    <scope>NUCLEOTIDE SEQUENCE [LARGE SCALE GENOMIC DNA]</scope>
    <source>
        <strain evidence="2">93-210</strain>
    </source>
</reference>
<dbReference type="Proteomes" id="UP001060170">
    <property type="component" value="Chromosome 6"/>
</dbReference>
<dbReference type="EMBL" id="CM045870">
    <property type="protein sequence ID" value="KAI7954194.1"/>
    <property type="molecule type" value="Genomic_DNA"/>
</dbReference>
<comment type="caution">
    <text evidence="1">The sequence shown here is derived from an EMBL/GenBank/DDBJ whole genome shotgun (WGS) entry which is preliminary data.</text>
</comment>
<sequence>MDWITHRPELATPVTGWKQLKELFQEGLDPYDSGVFHQSPLLLHLFSFIHSHPFSSPLAYGLVDCYSAWIFYLFSPLNVSTSLSKSTVVFNNLAVLLALDGALRSSYSCGPSSRTLPNRTKGAEILVHVGLYLLQTAWPFLCSLYLWGLI</sequence>
<reference evidence="1 2" key="3">
    <citation type="journal article" date="2022" name="Microbiol. Spectr.">
        <title>Folding features and dynamics of 3D genome architecture in plant fungal pathogens.</title>
        <authorList>
            <person name="Xia C."/>
        </authorList>
    </citation>
    <scope>NUCLEOTIDE SEQUENCE [LARGE SCALE GENOMIC DNA]</scope>
    <source>
        <strain evidence="1 2">93-210</strain>
    </source>
</reference>
<accession>A0ACC0EIA5</accession>
<evidence type="ECO:0000313" key="2">
    <source>
        <dbReference type="Proteomes" id="UP001060170"/>
    </source>
</evidence>
<proteinExistence type="predicted"/>
<gene>
    <name evidence="1" type="ORF">MJO28_006741</name>
</gene>
<organism evidence="1 2">
    <name type="scientific">Puccinia striiformis f. sp. tritici</name>
    <dbReference type="NCBI Taxonomy" id="168172"/>
    <lineage>
        <taxon>Eukaryota</taxon>
        <taxon>Fungi</taxon>
        <taxon>Dikarya</taxon>
        <taxon>Basidiomycota</taxon>
        <taxon>Pucciniomycotina</taxon>
        <taxon>Pucciniomycetes</taxon>
        <taxon>Pucciniales</taxon>
        <taxon>Pucciniaceae</taxon>
        <taxon>Puccinia</taxon>
    </lineage>
</organism>